<evidence type="ECO:0000313" key="3">
    <source>
        <dbReference type="Proteomes" id="UP001153069"/>
    </source>
</evidence>
<feature type="region of interest" description="Disordered" evidence="1">
    <location>
        <begin position="1"/>
        <end position="45"/>
    </location>
</feature>
<proteinExistence type="predicted"/>
<feature type="compositionally biased region" description="Low complexity" evidence="1">
    <location>
        <begin position="551"/>
        <end position="568"/>
    </location>
</feature>
<accession>A0A9N8HW79</accession>
<evidence type="ECO:0000256" key="1">
    <source>
        <dbReference type="SAM" id="MobiDB-lite"/>
    </source>
</evidence>
<evidence type="ECO:0000313" key="2">
    <source>
        <dbReference type="EMBL" id="CAB9529598.1"/>
    </source>
</evidence>
<dbReference type="Proteomes" id="UP001153069">
    <property type="component" value="Unassembled WGS sequence"/>
</dbReference>
<reference evidence="2" key="1">
    <citation type="submission" date="2020-06" db="EMBL/GenBank/DDBJ databases">
        <authorList>
            <consortium name="Plant Systems Biology data submission"/>
        </authorList>
    </citation>
    <scope>NUCLEOTIDE SEQUENCE</scope>
    <source>
        <strain evidence="2">D6</strain>
    </source>
</reference>
<keyword evidence="3" id="KW-1185">Reference proteome</keyword>
<feature type="region of interest" description="Disordered" evidence="1">
    <location>
        <begin position="551"/>
        <end position="575"/>
    </location>
</feature>
<organism evidence="2 3">
    <name type="scientific">Seminavis robusta</name>
    <dbReference type="NCBI Taxonomy" id="568900"/>
    <lineage>
        <taxon>Eukaryota</taxon>
        <taxon>Sar</taxon>
        <taxon>Stramenopiles</taxon>
        <taxon>Ochrophyta</taxon>
        <taxon>Bacillariophyta</taxon>
        <taxon>Bacillariophyceae</taxon>
        <taxon>Bacillariophycidae</taxon>
        <taxon>Naviculales</taxon>
        <taxon>Naviculaceae</taxon>
        <taxon>Seminavis</taxon>
    </lineage>
</organism>
<comment type="caution">
    <text evidence="2">The sequence shown here is derived from an EMBL/GenBank/DDBJ whole genome shotgun (WGS) entry which is preliminary data.</text>
</comment>
<gene>
    <name evidence="2" type="ORF">SEMRO_2555_G331130.1</name>
</gene>
<dbReference type="EMBL" id="CAICTM010002553">
    <property type="protein sequence ID" value="CAB9529598.1"/>
    <property type="molecule type" value="Genomic_DNA"/>
</dbReference>
<name>A0A9N8HW79_9STRA</name>
<feature type="compositionally biased region" description="Basic and acidic residues" evidence="1">
    <location>
        <begin position="18"/>
        <end position="29"/>
    </location>
</feature>
<dbReference type="OrthoDB" id="10691955at2759"/>
<protein>
    <submittedName>
        <fullName evidence="2">Uncharacterized protein</fullName>
    </submittedName>
</protein>
<sequence length="1320" mass="144842">MGEGRQQHVLISASASAQDKKEKKEKKDAGFGMKRGFLLDKPKKKKTKTTVKKATAIPSSSAALLDLEEAFLQVVASAANDDNHHNDTSTLPSTLQSTLLPVLQHDLENAESSSMELVEVDSHATRHSISVKEKETSPTFLEWQKDLDRTLWSLRRRRQPRRQWQSVAHAFCESLDTTAFYHTVCWDILLDQPELAERRLGWALLQTCNAWDSFVSYLLLLPSHEDRRRTLGAVVILEFFASQDMTPPPLHLIQAIQLLGQIVTTTTTTTRTVLVQQCLVTIYKLVTVLASTTAVTTGTSSITQQQVWDLSAQVLVPVWDRHLAWTMPPTSLLLSNNIDNDTAGQRVAARKQCTSLVLQSWKQSFIELQQQNDIDNMNTTEVHSTWCQHLRGIPDRLGIHGTIIGSLGQTLCRDEIMTLEDVRALILGEMTTIHKIHNDSHVILAILRSVVAWLGSSKKNCLGWQDPQEIVELMSRIMYHASLDSIVPLAMHILNMSWLESSGVPFVPPDVVAFHENNGTGDGSVNEEDDPQQIPESLRFWIQLLVGQDPTAQQDDAPQQQQQPADTPSNNSTPNETAIQQLAELVATSIHYYISMDFPDSAQAIIRYMVAQNNNANDTMMKPSTVQVLFLFLKKTGDNIQSDDGAPKRQSLLDYVACDLLLDNFHTNPTVPICLGRANDDNVDLFVGCSVRLVVSRQIRLLLSLKDSTLDNNNSPQQSSLLLLSLLTTSLWRSLRCGNEKTLVETVISSSTSASQATAIVTRVGEAWMHSLWDVDNSDDAKALGIVLSAVGSSMFQHPSSTVPLALLGALLGDGSKFDNDRSNLVGPNSSSTRKEVVWNAAMSMIQTAVSQLDSICRVVEPIGDASSSPTKGSEIFGRLAPLLLLRRAPPKLFHGAYLSTADDSHNQEEMNGLLKNLADHLAARLDITGASTTNGKESDGFVAEERQMAAEVAGRCLPFHENKAGFSFGGASCFERICLPAFLGVLDFSKGDAALSENEGKSRIRRARAALYAACHFVPLSSSLDIECVGEALVSTASFCLHILNADQDALESSNLEKDFLQLQTGCIEFFAICVETRQSLQMQAKPQENESCNHIEQFLQDIFQALLEIAQTGMLKRTDRLGKGPLAQSTTKRFSTPCITCLWNSLIVAAQRCSEDGGRLQLLAETILPPLVCWGKTNDAHFSSADRAELHPLCLTAALQLAFILVTRSKSFGGLPATTVSSGASVQALFRWSLLATQSAKGSDDYANTGLCCAGLKVILAVVTICYTEGHDGSAPALLLSEKDQAEILKTMEQIATQDRDQKVRVLATHVLSAFVGR</sequence>